<evidence type="ECO:0000259" key="3">
    <source>
        <dbReference type="Pfam" id="PF13581"/>
    </source>
</evidence>
<dbReference type="PANTHER" id="PTHR35526:SF3">
    <property type="entry name" value="ANTI-SIGMA-F FACTOR RSBW"/>
    <property type="match status" value="1"/>
</dbReference>
<dbReference type="Gene3D" id="3.30.565.10">
    <property type="entry name" value="Histidine kinase-like ATPase, C-terminal domain"/>
    <property type="match status" value="1"/>
</dbReference>
<feature type="domain" description="Histidine kinase/HSP90-like ATPase" evidence="3">
    <location>
        <begin position="59"/>
        <end position="163"/>
    </location>
</feature>
<dbReference type="CDD" id="cd16936">
    <property type="entry name" value="HATPase_RsbW-like"/>
    <property type="match status" value="1"/>
</dbReference>
<organism evidence="4 5">
    <name type="scientific">Streptomonospora algeriensis</name>
    <dbReference type="NCBI Taxonomy" id="995084"/>
    <lineage>
        <taxon>Bacteria</taxon>
        <taxon>Bacillati</taxon>
        <taxon>Actinomycetota</taxon>
        <taxon>Actinomycetes</taxon>
        <taxon>Streptosporangiales</taxon>
        <taxon>Nocardiopsidaceae</taxon>
        <taxon>Streptomonospora</taxon>
    </lineage>
</organism>
<accession>A0ABW3BB92</accession>
<dbReference type="SUPFAM" id="SSF55874">
    <property type="entry name" value="ATPase domain of HSP90 chaperone/DNA topoisomerase II/histidine kinase"/>
    <property type="match status" value="1"/>
</dbReference>
<keyword evidence="4" id="KW-0547">Nucleotide-binding</keyword>
<keyword evidence="1" id="KW-0723">Serine/threonine-protein kinase</keyword>
<sequence length="184" mass="19818">MTGQPARESRGRLGNGECPEPVSAPSPRTWWTSALLSGSPAAPADPYAAGAGALCWSLAAEPGAVARARELCGGVLRRWEMADRAPDVELIVSELVTNALRHGRRNPPVTGAPDSDDPVQVSMLRRGAELVCAVRDRSDRMPERRDPDFRFESGRGLHLVASFCSGWGVLPVLPSGKHVWARFL</sequence>
<evidence type="ECO:0000256" key="1">
    <source>
        <dbReference type="ARBA" id="ARBA00022527"/>
    </source>
</evidence>
<dbReference type="GO" id="GO:0005524">
    <property type="term" value="F:ATP binding"/>
    <property type="evidence" value="ECO:0007669"/>
    <property type="project" value="UniProtKB-KW"/>
</dbReference>
<keyword evidence="5" id="KW-1185">Reference proteome</keyword>
<dbReference type="InterPro" id="IPR050267">
    <property type="entry name" value="Anti-sigma-factor_SerPK"/>
</dbReference>
<protein>
    <submittedName>
        <fullName evidence="4">ATP-binding protein</fullName>
    </submittedName>
</protein>
<comment type="caution">
    <text evidence="4">The sequence shown here is derived from an EMBL/GenBank/DDBJ whole genome shotgun (WGS) entry which is preliminary data.</text>
</comment>
<keyword evidence="1" id="KW-0808">Transferase</keyword>
<name>A0ABW3BB92_9ACTN</name>
<dbReference type="PANTHER" id="PTHR35526">
    <property type="entry name" value="ANTI-SIGMA-F FACTOR RSBW-RELATED"/>
    <property type="match status" value="1"/>
</dbReference>
<reference evidence="5" key="1">
    <citation type="journal article" date="2019" name="Int. J. Syst. Evol. Microbiol.">
        <title>The Global Catalogue of Microorganisms (GCM) 10K type strain sequencing project: providing services to taxonomists for standard genome sequencing and annotation.</title>
        <authorList>
            <consortium name="The Broad Institute Genomics Platform"/>
            <consortium name="The Broad Institute Genome Sequencing Center for Infectious Disease"/>
            <person name="Wu L."/>
            <person name="Ma J."/>
        </authorList>
    </citation>
    <scope>NUCLEOTIDE SEQUENCE [LARGE SCALE GENOMIC DNA]</scope>
    <source>
        <strain evidence="5">CCUG 63369</strain>
    </source>
</reference>
<evidence type="ECO:0000313" key="4">
    <source>
        <dbReference type="EMBL" id="MFD0800151.1"/>
    </source>
</evidence>
<keyword evidence="4" id="KW-0067">ATP-binding</keyword>
<keyword evidence="1" id="KW-0418">Kinase</keyword>
<dbReference type="Pfam" id="PF13581">
    <property type="entry name" value="HATPase_c_2"/>
    <property type="match status" value="1"/>
</dbReference>
<proteinExistence type="predicted"/>
<gene>
    <name evidence="4" type="ORF">ACFQZU_02300</name>
</gene>
<dbReference type="InterPro" id="IPR003594">
    <property type="entry name" value="HATPase_dom"/>
</dbReference>
<dbReference type="InterPro" id="IPR036890">
    <property type="entry name" value="HATPase_C_sf"/>
</dbReference>
<dbReference type="EMBL" id="JBHTHR010000025">
    <property type="protein sequence ID" value="MFD0800151.1"/>
    <property type="molecule type" value="Genomic_DNA"/>
</dbReference>
<evidence type="ECO:0000256" key="2">
    <source>
        <dbReference type="SAM" id="MobiDB-lite"/>
    </source>
</evidence>
<dbReference type="Proteomes" id="UP001596956">
    <property type="component" value="Unassembled WGS sequence"/>
</dbReference>
<evidence type="ECO:0000313" key="5">
    <source>
        <dbReference type="Proteomes" id="UP001596956"/>
    </source>
</evidence>
<feature type="region of interest" description="Disordered" evidence="2">
    <location>
        <begin position="1"/>
        <end position="26"/>
    </location>
</feature>